<name>A0ABD5YLF1_9EURY</name>
<reference evidence="1 2" key="1">
    <citation type="journal article" date="2019" name="Int. J. Syst. Evol. Microbiol.">
        <title>The Global Catalogue of Microorganisms (GCM) 10K type strain sequencing project: providing services to taxonomists for standard genome sequencing and annotation.</title>
        <authorList>
            <consortium name="The Broad Institute Genomics Platform"/>
            <consortium name="The Broad Institute Genome Sequencing Center for Infectious Disease"/>
            <person name="Wu L."/>
            <person name="Ma J."/>
        </authorList>
    </citation>
    <scope>NUCLEOTIDE SEQUENCE [LARGE SCALE GENOMIC DNA]</scope>
    <source>
        <strain evidence="1 2">RDMS1</strain>
    </source>
</reference>
<organism evidence="1 2">
    <name type="scientific">Halocatena marina</name>
    <dbReference type="NCBI Taxonomy" id="2934937"/>
    <lineage>
        <taxon>Archaea</taxon>
        <taxon>Methanobacteriati</taxon>
        <taxon>Methanobacteriota</taxon>
        <taxon>Stenosarchaea group</taxon>
        <taxon>Halobacteria</taxon>
        <taxon>Halobacteriales</taxon>
        <taxon>Natronomonadaceae</taxon>
        <taxon>Halocatena</taxon>
    </lineage>
</organism>
<comment type="caution">
    <text evidence="1">The sequence shown here is derived from an EMBL/GenBank/DDBJ whole genome shotgun (WGS) entry which is preliminary data.</text>
</comment>
<sequence length="239" mass="26480">MVDSAHDSERDPSSSDLQRFTAALDELKHAGCMVLVTGTVDETVRAATSRRLFGTPQLPRQRVVVVTDDVPLQPTSYLPDGINPDCTDVHLCGWGKFPRRSVRLQDSRLSDSGPPELAAYSRHLNEVLAETEPSSVRPPGVFRVGILSLSDIVAQYGQKETVEFFDQFSQQVRSYCGLGHCHLPLPSDSTVTNSLANTVDIHVHLRDREGHLPEQHWHLCGFDHSSGWIPIEPSQSTAY</sequence>
<keyword evidence="2" id="KW-1185">Reference proteome</keyword>
<dbReference type="Pfam" id="PF24336">
    <property type="entry name" value="DUF7504"/>
    <property type="match status" value="1"/>
</dbReference>
<evidence type="ECO:0000313" key="1">
    <source>
        <dbReference type="EMBL" id="MFC7190048.1"/>
    </source>
</evidence>
<dbReference type="AlphaFoldDB" id="A0ABD5YLF1"/>
<dbReference type="InterPro" id="IPR055927">
    <property type="entry name" value="DUF7504"/>
</dbReference>
<protein>
    <submittedName>
        <fullName evidence="1">Uncharacterized protein</fullName>
    </submittedName>
</protein>
<evidence type="ECO:0000313" key="2">
    <source>
        <dbReference type="Proteomes" id="UP001596417"/>
    </source>
</evidence>
<proteinExistence type="predicted"/>
<gene>
    <name evidence="1" type="ORF">ACFQL7_09385</name>
</gene>
<dbReference type="Proteomes" id="UP001596417">
    <property type="component" value="Unassembled WGS sequence"/>
</dbReference>
<dbReference type="GeneID" id="76199618"/>
<dbReference type="EMBL" id="JBHTAX010000001">
    <property type="protein sequence ID" value="MFC7190048.1"/>
    <property type="molecule type" value="Genomic_DNA"/>
</dbReference>
<dbReference type="RefSeq" id="WP_264554611.1">
    <property type="nucleotide sequence ID" value="NZ_CP109979.1"/>
</dbReference>
<accession>A0ABD5YLF1</accession>